<evidence type="ECO:0000256" key="4">
    <source>
        <dbReference type="HAMAP-Rule" id="MF_01632"/>
    </source>
</evidence>
<dbReference type="Gene3D" id="3.40.1410.10">
    <property type="entry name" value="Chorismate lyase-like"/>
    <property type="match status" value="1"/>
</dbReference>
<dbReference type="EC" id="4.1.3.40" evidence="4"/>
<dbReference type="SUPFAM" id="SSF64288">
    <property type="entry name" value="Chorismate lyase-like"/>
    <property type="match status" value="1"/>
</dbReference>
<dbReference type="GO" id="GO:0005829">
    <property type="term" value="C:cytosol"/>
    <property type="evidence" value="ECO:0007669"/>
    <property type="project" value="TreeGrafter"/>
</dbReference>
<dbReference type="PANTHER" id="PTHR38683">
    <property type="entry name" value="CHORISMATE PYRUVATE-LYASE"/>
    <property type="match status" value="1"/>
</dbReference>
<keyword evidence="6" id="KW-1185">Reference proteome</keyword>
<evidence type="ECO:0000256" key="1">
    <source>
        <dbReference type="ARBA" id="ARBA00022490"/>
    </source>
</evidence>
<protein>
    <recommendedName>
        <fullName evidence="4">Probable chorismate pyruvate-lyase</fullName>
        <shortName evidence="4">CL</shortName>
        <shortName evidence="4">CPL</shortName>
        <ecNumber evidence="4">4.1.3.40</ecNumber>
    </recommendedName>
</protein>
<evidence type="ECO:0000313" key="5">
    <source>
        <dbReference type="EMBL" id="QFU77642.1"/>
    </source>
</evidence>
<dbReference type="HAMAP" id="MF_01632">
    <property type="entry name" value="UbiC"/>
    <property type="match status" value="1"/>
</dbReference>
<dbReference type="GO" id="GO:0006744">
    <property type="term" value="P:ubiquinone biosynthetic process"/>
    <property type="evidence" value="ECO:0007669"/>
    <property type="project" value="UniProtKB-UniRule"/>
</dbReference>
<evidence type="ECO:0000256" key="3">
    <source>
        <dbReference type="ARBA" id="ARBA00023239"/>
    </source>
</evidence>
<organism evidence="5 6">
    <name type="scientific">Halioglobus maricola</name>
    <dbReference type="NCBI Taxonomy" id="2601894"/>
    <lineage>
        <taxon>Bacteria</taxon>
        <taxon>Pseudomonadati</taxon>
        <taxon>Pseudomonadota</taxon>
        <taxon>Gammaproteobacteria</taxon>
        <taxon>Cellvibrionales</taxon>
        <taxon>Halieaceae</taxon>
        <taxon>Halioglobus</taxon>
    </lineage>
</organism>
<comment type="function">
    <text evidence="4">Removes the pyruvyl group from chorismate, with concomitant aromatization of the ring, to provide 4-hydroxybenzoate (4HB) for the ubiquinone pathway.</text>
</comment>
<evidence type="ECO:0000313" key="6">
    <source>
        <dbReference type="Proteomes" id="UP000326287"/>
    </source>
</evidence>
<dbReference type="InterPro" id="IPR028978">
    <property type="entry name" value="Chorismate_lyase_/UTRA_dom_sf"/>
</dbReference>
<dbReference type="PANTHER" id="PTHR38683:SF1">
    <property type="entry name" value="CHORISMATE PYRUVATE-LYASE"/>
    <property type="match status" value="1"/>
</dbReference>
<feature type="binding site" evidence="4">
    <location>
        <position position="123"/>
    </location>
    <ligand>
        <name>substrate</name>
    </ligand>
</feature>
<keyword evidence="1 4" id="KW-0963">Cytoplasm</keyword>
<dbReference type="GO" id="GO:0008813">
    <property type="term" value="F:chorismate lyase activity"/>
    <property type="evidence" value="ECO:0007669"/>
    <property type="project" value="UniProtKB-UniRule"/>
</dbReference>
<feature type="binding site" evidence="4">
    <location>
        <position position="178"/>
    </location>
    <ligand>
        <name>substrate</name>
    </ligand>
</feature>
<dbReference type="UniPathway" id="UPA00232"/>
<dbReference type="InterPro" id="IPR007440">
    <property type="entry name" value="Chorismate--pyruvate_lyase"/>
</dbReference>
<comment type="caution">
    <text evidence="4">Lacks conserved residue(s) required for the propagation of feature annotation.</text>
</comment>
<name>A0A5P9NPC2_9GAMM</name>
<keyword evidence="3 4" id="KW-0456">Lyase</keyword>
<dbReference type="Pfam" id="PF04345">
    <property type="entry name" value="Chor_lyase"/>
    <property type="match status" value="1"/>
</dbReference>
<comment type="similarity">
    <text evidence="4">Belongs to the UbiC family.</text>
</comment>
<accession>A0A5P9NPC2</accession>
<comment type="pathway">
    <text evidence="4">Cofactor biosynthesis; ubiquinone biosynthesis.</text>
</comment>
<keyword evidence="4" id="KW-0670">Pyruvate</keyword>
<dbReference type="GO" id="GO:0042866">
    <property type="term" value="P:pyruvate biosynthetic process"/>
    <property type="evidence" value="ECO:0007669"/>
    <property type="project" value="UniProtKB-UniRule"/>
</dbReference>
<keyword evidence="2 4" id="KW-0831">Ubiquinone biosynthesis</keyword>
<dbReference type="KEGG" id="halc:EY643_19270"/>
<evidence type="ECO:0000256" key="2">
    <source>
        <dbReference type="ARBA" id="ARBA00022688"/>
    </source>
</evidence>
<gene>
    <name evidence="4" type="primary">ubiC</name>
    <name evidence="5" type="ORF">EY643_19270</name>
</gene>
<proteinExistence type="inferred from homology"/>
<dbReference type="Proteomes" id="UP000326287">
    <property type="component" value="Chromosome"/>
</dbReference>
<feature type="binding site" evidence="4">
    <location>
        <position position="85"/>
    </location>
    <ligand>
        <name>substrate</name>
    </ligand>
</feature>
<comment type="catalytic activity">
    <reaction evidence="4">
        <text>chorismate = 4-hydroxybenzoate + pyruvate</text>
        <dbReference type="Rhea" id="RHEA:16505"/>
        <dbReference type="ChEBI" id="CHEBI:15361"/>
        <dbReference type="ChEBI" id="CHEBI:17879"/>
        <dbReference type="ChEBI" id="CHEBI:29748"/>
        <dbReference type="EC" id="4.1.3.40"/>
    </reaction>
</comment>
<dbReference type="RefSeq" id="WP_153240789.1">
    <property type="nucleotide sequence ID" value="NZ_CP036422.1"/>
</dbReference>
<sequence length="210" mass="24362">MTLTPSNRRRSPREPHWQRNERLTSRELAPDIRRWLLDDGSLTGRLIDQQRGVFAVDRLFQGWEVPLPSERRLLDLGQRQLAIVREVVLNQGSHNVVFARSVMPLSSLTGDLGHLRRLQTRPLGAILFSHPNMRRSPFELARIAGDSDYLPREYQQSQAVWARRSRFDMNGRSVMVSEVFLEDFRPWPTVLPVHRTQRGKVSAAIVRPKQ</sequence>
<comment type="subcellular location">
    <subcellularLocation>
        <location evidence="4">Cytoplasm</location>
    </subcellularLocation>
</comment>
<dbReference type="AlphaFoldDB" id="A0A5P9NPC2"/>
<reference evidence="5 6" key="1">
    <citation type="submission" date="2019-02" db="EMBL/GenBank/DDBJ databases">
        <authorList>
            <person name="Li S.-H."/>
        </authorList>
    </citation>
    <scope>NUCLEOTIDE SEQUENCE [LARGE SCALE GENOMIC DNA]</scope>
    <source>
        <strain evidence="5 6">IMCC14385</strain>
    </source>
</reference>
<dbReference type="EMBL" id="CP036422">
    <property type="protein sequence ID" value="QFU77642.1"/>
    <property type="molecule type" value="Genomic_DNA"/>
</dbReference>
<dbReference type="OrthoDB" id="9789493at2"/>